<evidence type="ECO:0000259" key="1">
    <source>
        <dbReference type="Pfam" id="PF13468"/>
    </source>
</evidence>
<dbReference type="Proteomes" id="UP000677413">
    <property type="component" value="Unassembled WGS sequence"/>
</dbReference>
<dbReference type="EMBL" id="JAGPYQ010000002">
    <property type="protein sequence ID" value="MBQ0854716.1"/>
    <property type="molecule type" value="Genomic_DNA"/>
</dbReference>
<reference evidence="2 3" key="1">
    <citation type="submission" date="2021-04" db="EMBL/GenBank/DDBJ databases">
        <authorList>
            <person name="Tang X."/>
            <person name="Zhou X."/>
            <person name="Chen X."/>
            <person name="Cernava T."/>
            <person name="Zhang C."/>
        </authorList>
    </citation>
    <scope>NUCLEOTIDE SEQUENCE [LARGE SCALE GENOMIC DNA]</scope>
    <source>
        <strain evidence="2 3">BH-SS-21</strain>
    </source>
</reference>
<protein>
    <submittedName>
        <fullName evidence="2">VOC family protein</fullName>
    </submittedName>
</protein>
<dbReference type="Pfam" id="PF13468">
    <property type="entry name" value="Glyoxalase_3"/>
    <property type="match status" value="1"/>
</dbReference>
<name>A0A940Y307_9ACTN</name>
<organism evidence="2 3">
    <name type="scientific">Streptomyces liliiviolaceus</name>
    <dbReference type="NCBI Taxonomy" id="2823109"/>
    <lineage>
        <taxon>Bacteria</taxon>
        <taxon>Bacillati</taxon>
        <taxon>Actinomycetota</taxon>
        <taxon>Actinomycetes</taxon>
        <taxon>Kitasatosporales</taxon>
        <taxon>Streptomycetaceae</taxon>
        <taxon>Streptomyces</taxon>
    </lineage>
</organism>
<gene>
    <name evidence="2" type="ORF">J8N05_41890</name>
</gene>
<proteinExistence type="predicted"/>
<dbReference type="RefSeq" id="WP_210892567.1">
    <property type="nucleotide sequence ID" value="NZ_JAGPYQ010000002.1"/>
</dbReference>
<sequence length="326" mass="34189">MGHDTPRIHHVGHIVEDMAQAISLYERLGFAVPPPSCPAMSRREGAAPEAFGAANTHADFPSSFLELVTRVKEGDVTGLPADTHLVPLEAPAEVLSLLVERIGETSANLSACLDRFQGMHILMFSSPAIDAAAERLTAAGVRHGGVNTVRRAAPEGADSVETVRYLEIDGEGPDARPGTVAEGRVGFVADLDPDVQGARRLNHPNGAVGLVEATLCAADADLAAVRQRYETYLGRPARQEGPAHVFDLDGAALRLVTFSGLATALPGERPPALPAFVACTVAVQDLALASDLLRRNGLPVHETPSGDMFVPAEAALGTAVVFRTAP</sequence>
<dbReference type="Gene3D" id="3.10.180.10">
    <property type="entry name" value="2,3-Dihydroxybiphenyl 1,2-Dioxygenase, domain 1"/>
    <property type="match status" value="1"/>
</dbReference>
<dbReference type="InterPro" id="IPR025870">
    <property type="entry name" value="Glyoxalase-like_dom"/>
</dbReference>
<comment type="caution">
    <text evidence="2">The sequence shown here is derived from an EMBL/GenBank/DDBJ whole genome shotgun (WGS) entry which is preliminary data.</text>
</comment>
<dbReference type="InterPro" id="IPR029068">
    <property type="entry name" value="Glyas_Bleomycin-R_OHBP_Dase"/>
</dbReference>
<evidence type="ECO:0000313" key="2">
    <source>
        <dbReference type="EMBL" id="MBQ0854716.1"/>
    </source>
</evidence>
<dbReference type="AlphaFoldDB" id="A0A940Y307"/>
<dbReference type="SUPFAM" id="SSF54593">
    <property type="entry name" value="Glyoxalase/Bleomycin resistance protein/Dihydroxybiphenyl dioxygenase"/>
    <property type="match status" value="1"/>
</dbReference>
<evidence type="ECO:0000313" key="3">
    <source>
        <dbReference type="Proteomes" id="UP000677413"/>
    </source>
</evidence>
<keyword evidence="3" id="KW-1185">Reference proteome</keyword>
<feature type="domain" description="Glyoxalase-like" evidence="1">
    <location>
        <begin position="8"/>
        <end position="224"/>
    </location>
</feature>
<accession>A0A940Y307</accession>